<dbReference type="Gene3D" id="1.10.630.10">
    <property type="entry name" value="Cytochrome P450"/>
    <property type="match status" value="1"/>
</dbReference>
<keyword evidence="4" id="KW-0479">Metal-binding</keyword>
<dbReference type="SUPFAM" id="SSF48264">
    <property type="entry name" value="Cytochrome P450"/>
    <property type="match status" value="1"/>
</dbReference>
<evidence type="ECO:0000313" key="9">
    <source>
        <dbReference type="Proteomes" id="UP001237642"/>
    </source>
</evidence>
<dbReference type="PANTHER" id="PTHR47944:SF5">
    <property type="entry name" value="CYTOCHROME P450 71A1-LIKE"/>
    <property type="match status" value="1"/>
</dbReference>
<keyword evidence="7" id="KW-0503">Monooxygenase</keyword>
<dbReference type="Proteomes" id="UP001237642">
    <property type="component" value="Unassembled WGS sequence"/>
</dbReference>
<gene>
    <name evidence="8" type="ORF">POM88_040727</name>
</gene>
<dbReference type="AlphaFoldDB" id="A0AAD8HDP3"/>
<sequence>MALGKKFFSSDESENEVVTVKEFQEMLEEYDSVTGVINIGDWIPWINFLDSQGRRMCPGYNLGLEVVTSILGNLLHGFNWKLSDNMKNEELSMDEVYGLGTIRKYPLIAVMEPRLPLHLY</sequence>
<evidence type="ECO:0000256" key="7">
    <source>
        <dbReference type="ARBA" id="ARBA00023033"/>
    </source>
</evidence>
<evidence type="ECO:0008006" key="10">
    <source>
        <dbReference type="Google" id="ProtNLM"/>
    </source>
</evidence>
<organism evidence="8 9">
    <name type="scientific">Heracleum sosnowskyi</name>
    <dbReference type="NCBI Taxonomy" id="360622"/>
    <lineage>
        <taxon>Eukaryota</taxon>
        <taxon>Viridiplantae</taxon>
        <taxon>Streptophyta</taxon>
        <taxon>Embryophyta</taxon>
        <taxon>Tracheophyta</taxon>
        <taxon>Spermatophyta</taxon>
        <taxon>Magnoliopsida</taxon>
        <taxon>eudicotyledons</taxon>
        <taxon>Gunneridae</taxon>
        <taxon>Pentapetalae</taxon>
        <taxon>asterids</taxon>
        <taxon>campanulids</taxon>
        <taxon>Apiales</taxon>
        <taxon>Apiaceae</taxon>
        <taxon>Apioideae</taxon>
        <taxon>apioid superclade</taxon>
        <taxon>Tordylieae</taxon>
        <taxon>Tordyliinae</taxon>
        <taxon>Heracleum</taxon>
    </lineage>
</organism>
<dbReference type="PANTHER" id="PTHR47944">
    <property type="entry name" value="CYTOCHROME P450 98A9"/>
    <property type="match status" value="1"/>
</dbReference>
<dbReference type="GO" id="GO:0005506">
    <property type="term" value="F:iron ion binding"/>
    <property type="evidence" value="ECO:0007669"/>
    <property type="project" value="InterPro"/>
</dbReference>
<evidence type="ECO:0000256" key="6">
    <source>
        <dbReference type="ARBA" id="ARBA00023004"/>
    </source>
</evidence>
<name>A0AAD8HDP3_9APIA</name>
<comment type="cofactor">
    <cofactor evidence="1">
        <name>heme</name>
        <dbReference type="ChEBI" id="CHEBI:30413"/>
    </cofactor>
</comment>
<protein>
    <recommendedName>
        <fullName evidence="10">Cytochrome P450</fullName>
    </recommendedName>
</protein>
<dbReference type="GO" id="GO:0004497">
    <property type="term" value="F:monooxygenase activity"/>
    <property type="evidence" value="ECO:0007669"/>
    <property type="project" value="UniProtKB-KW"/>
</dbReference>
<evidence type="ECO:0000256" key="2">
    <source>
        <dbReference type="ARBA" id="ARBA00010617"/>
    </source>
</evidence>
<dbReference type="GO" id="GO:0016705">
    <property type="term" value="F:oxidoreductase activity, acting on paired donors, with incorporation or reduction of molecular oxygen"/>
    <property type="evidence" value="ECO:0007669"/>
    <property type="project" value="InterPro"/>
</dbReference>
<reference evidence="8" key="2">
    <citation type="submission" date="2023-05" db="EMBL/GenBank/DDBJ databases">
        <authorList>
            <person name="Schelkunov M.I."/>
        </authorList>
    </citation>
    <scope>NUCLEOTIDE SEQUENCE</scope>
    <source>
        <strain evidence="8">Hsosn_3</strain>
        <tissue evidence="8">Leaf</tissue>
    </source>
</reference>
<evidence type="ECO:0000256" key="5">
    <source>
        <dbReference type="ARBA" id="ARBA00023002"/>
    </source>
</evidence>
<reference evidence="8" key="1">
    <citation type="submission" date="2023-02" db="EMBL/GenBank/DDBJ databases">
        <title>Genome of toxic invasive species Heracleum sosnowskyi carries increased number of genes despite the absence of recent whole-genome duplications.</title>
        <authorList>
            <person name="Schelkunov M."/>
            <person name="Shtratnikova V."/>
            <person name="Makarenko M."/>
            <person name="Klepikova A."/>
            <person name="Omelchenko D."/>
            <person name="Novikova G."/>
            <person name="Obukhova E."/>
            <person name="Bogdanov V."/>
            <person name="Penin A."/>
            <person name="Logacheva M."/>
        </authorList>
    </citation>
    <scope>NUCLEOTIDE SEQUENCE</scope>
    <source>
        <strain evidence="8">Hsosn_3</strain>
        <tissue evidence="8">Leaf</tissue>
    </source>
</reference>
<evidence type="ECO:0000256" key="1">
    <source>
        <dbReference type="ARBA" id="ARBA00001971"/>
    </source>
</evidence>
<evidence type="ECO:0000256" key="3">
    <source>
        <dbReference type="ARBA" id="ARBA00022617"/>
    </source>
</evidence>
<keyword evidence="5" id="KW-0560">Oxidoreductase</keyword>
<comment type="similarity">
    <text evidence="2">Belongs to the cytochrome P450 family.</text>
</comment>
<dbReference type="InterPro" id="IPR036396">
    <property type="entry name" value="Cyt_P450_sf"/>
</dbReference>
<keyword evidence="9" id="KW-1185">Reference proteome</keyword>
<dbReference type="GO" id="GO:0020037">
    <property type="term" value="F:heme binding"/>
    <property type="evidence" value="ECO:0007669"/>
    <property type="project" value="InterPro"/>
</dbReference>
<accession>A0AAD8HDP3</accession>
<evidence type="ECO:0000313" key="8">
    <source>
        <dbReference type="EMBL" id="KAK1365166.1"/>
    </source>
</evidence>
<dbReference type="EMBL" id="JAUIZM010000009">
    <property type="protein sequence ID" value="KAK1365166.1"/>
    <property type="molecule type" value="Genomic_DNA"/>
</dbReference>
<comment type="caution">
    <text evidence="8">The sequence shown here is derived from an EMBL/GenBank/DDBJ whole genome shotgun (WGS) entry which is preliminary data.</text>
</comment>
<evidence type="ECO:0000256" key="4">
    <source>
        <dbReference type="ARBA" id="ARBA00022723"/>
    </source>
</evidence>
<keyword evidence="3" id="KW-0349">Heme</keyword>
<proteinExistence type="inferred from homology"/>
<keyword evidence="6" id="KW-0408">Iron</keyword>